<gene>
    <name evidence="1" type="ORF">FJTKL_11673</name>
</gene>
<keyword evidence="2" id="KW-1185">Reference proteome</keyword>
<accession>A0ABR4EFK1</accession>
<evidence type="ECO:0000313" key="2">
    <source>
        <dbReference type="Proteomes" id="UP001600888"/>
    </source>
</evidence>
<protein>
    <submittedName>
        <fullName evidence="1">Uncharacterized protein</fullName>
    </submittedName>
</protein>
<proteinExistence type="predicted"/>
<organism evidence="1 2">
    <name type="scientific">Diaporthe vaccinii</name>
    <dbReference type="NCBI Taxonomy" id="105482"/>
    <lineage>
        <taxon>Eukaryota</taxon>
        <taxon>Fungi</taxon>
        <taxon>Dikarya</taxon>
        <taxon>Ascomycota</taxon>
        <taxon>Pezizomycotina</taxon>
        <taxon>Sordariomycetes</taxon>
        <taxon>Sordariomycetidae</taxon>
        <taxon>Diaporthales</taxon>
        <taxon>Diaporthaceae</taxon>
        <taxon>Diaporthe</taxon>
        <taxon>Diaporthe eres species complex</taxon>
    </lineage>
</organism>
<name>A0ABR4EFK1_9PEZI</name>
<reference evidence="1 2" key="1">
    <citation type="submission" date="2024-03" db="EMBL/GenBank/DDBJ databases">
        <title>A high-quality draft genome sequence of Diaporthe vaccinii, a causative agent of upright dieback and viscid rot disease in cranberry plants.</title>
        <authorList>
            <person name="Sarrasin M."/>
            <person name="Lang B.F."/>
            <person name="Burger G."/>
        </authorList>
    </citation>
    <scope>NUCLEOTIDE SEQUENCE [LARGE SCALE GENOMIC DNA]</scope>
    <source>
        <strain evidence="1 2">IS7</strain>
    </source>
</reference>
<comment type="caution">
    <text evidence="1">The sequence shown here is derived from an EMBL/GenBank/DDBJ whole genome shotgun (WGS) entry which is preliminary data.</text>
</comment>
<dbReference type="EMBL" id="JBAWTH010000058">
    <property type="protein sequence ID" value="KAL2281226.1"/>
    <property type="molecule type" value="Genomic_DNA"/>
</dbReference>
<evidence type="ECO:0000313" key="1">
    <source>
        <dbReference type="EMBL" id="KAL2281226.1"/>
    </source>
</evidence>
<sequence>MSSLNIEDLDPSLDFDDSKSAGRWFIGSGQRIAWRGCFVWEYTSGSVDEPVKKHNTCDGQATIPPGVEVYIGGKDGVLKLL</sequence>
<dbReference type="Proteomes" id="UP001600888">
    <property type="component" value="Unassembled WGS sequence"/>
</dbReference>